<evidence type="ECO:0000259" key="3">
    <source>
        <dbReference type="Pfam" id="PF07007"/>
    </source>
</evidence>
<feature type="signal peptide" evidence="2">
    <location>
        <begin position="1"/>
        <end position="37"/>
    </location>
</feature>
<evidence type="ECO:0000256" key="1">
    <source>
        <dbReference type="SAM" id="MobiDB-lite"/>
    </source>
</evidence>
<dbReference type="InterPro" id="IPR009739">
    <property type="entry name" value="LprI-like_N"/>
</dbReference>
<feature type="chain" id="PRO_5019778419" evidence="2">
    <location>
        <begin position="38"/>
        <end position="256"/>
    </location>
</feature>
<dbReference type="EMBL" id="RBZV01000011">
    <property type="protein sequence ID" value="RKP44860.1"/>
    <property type="molecule type" value="Genomic_DNA"/>
</dbReference>
<keyword evidence="2" id="KW-0732">Signal</keyword>
<gene>
    <name evidence="4" type="ORF">D7S89_21130</name>
</gene>
<reference evidence="4 5" key="1">
    <citation type="submission" date="2018-10" db="EMBL/GenBank/DDBJ databases">
        <title>Paraburkholderia sp. 7MK8-2, isolated from soil.</title>
        <authorList>
            <person name="Gao Z.-H."/>
            <person name="Qiu L.-H."/>
        </authorList>
    </citation>
    <scope>NUCLEOTIDE SEQUENCE [LARGE SCALE GENOMIC DNA]</scope>
    <source>
        <strain evidence="4 5">7MK8-2</strain>
    </source>
</reference>
<feature type="domain" description="Lysozyme inhibitor LprI-like N-terminal" evidence="3">
    <location>
        <begin position="56"/>
        <end position="147"/>
    </location>
</feature>
<dbReference type="Gene3D" id="1.20.1270.180">
    <property type="match status" value="1"/>
</dbReference>
<sequence length="256" mass="27936">MRRTRPRIHARLGRALLVLALAAAGAGAIAVPQAAHAEAAPADPIDTAMRECLARADRSSTAGQVQCTDAARAAWRSASDAAYQSLEANAPEKVRRGWQESQRRWLAWRNQEVVLVRAVIATTRGSVYEMAGANLLLQPERDRALALRRVAASFDAQGQQSSSQPAADSNDNPMPRLRACSLDAACEHAQFDVNRYRRKLRDKLPSHVRTTLARAQRAWLAYYEATAPLGSEADRADLIGARVATMKRLSETAGND</sequence>
<evidence type="ECO:0000256" key="2">
    <source>
        <dbReference type="SAM" id="SignalP"/>
    </source>
</evidence>
<evidence type="ECO:0000313" key="5">
    <source>
        <dbReference type="Proteomes" id="UP000280434"/>
    </source>
</evidence>
<feature type="region of interest" description="Disordered" evidence="1">
    <location>
        <begin position="156"/>
        <end position="175"/>
    </location>
</feature>
<accession>A0A494X3D6</accession>
<proteinExistence type="predicted"/>
<dbReference type="Proteomes" id="UP000280434">
    <property type="component" value="Unassembled WGS sequence"/>
</dbReference>
<dbReference type="Pfam" id="PF07007">
    <property type="entry name" value="LprI"/>
    <property type="match status" value="1"/>
</dbReference>
<name>A0A494X3D6_9BURK</name>
<dbReference type="RefSeq" id="WP_121280797.1">
    <property type="nucleotide sequence ID" value="NZ_RBZV01000011.1"/>
</dbReference>
<feature type="compositionally biased region" description="Low complexity" evidence="1">
    <location>
        <begin position="156"/>
        <end position="171"/>
    </location>
</feature>
<dbReference type="AlphaFoldDB" id="A0A494X3D6"/>
<evidence type="ECO:0000313" key="4">
    <source>
        <dbReference type="EMBL" id="RKP44860.1"/>
    </source>
</evidence>
<comment type="caution">
    <text evidence="4">The sequence shown here is derived from an EMBL/GenBank/DDBJ whole genome shotgun (WGS) entry which is preliminary data.</text>
</comment>
<protein>
    <submittedName>
        <fullName evidence="4">DUF1311 domain-containing protein</fullName>
    </submittedName>
</protein>
<dbReference type="OrthoDB" id="9091223at2"/>
<organism evidence="4 5">
    <name type="scientific">Trinickia fusca</name>
    <dbReference type="NCBI Taxonomy" id="2419777"/>
    <lineage>
        <taxon>Bacteria</taxon>
        <taxon>Pseudomonadati</taxon>
        <taxon>Pseudomonadota</taxon>
        <taxon>Betaproteobacteria</taxon>
        <taxon>Burkholderiales</taxon>
        <taxon>Burkholderiaceae</taxon>
        <taxon>Trinickia</taxon>
    </lineage>
</organism>
<keyword evidence="5" id="KW-1185">Reference proteome</keyword>